<protein>
    <submittedName>
        <fullName evidence="1">ABC transporter substrate-binding protein</fullName>
    </submittedName>
</protein>
<evidence type="ECO:0000313" key="1">
    <source>
        <dbReference type="EMBL" id="MDZ5083850.1"/>
    </source>
</evidence>
<evidence type="ECO:0000313" key="2">
    <source>
        <dbReference type="Proteomes" id="UP001289645"/>
    </source>
</evidence>
<accession>A0ACC6MA78</accession>
<proteinExistence type="predicted"/>
<organism evidence="1 2">
    <name type="scientific">Mycolicibacterium parafortuitum</name>
    <name type="common">Mycobacterium parafortuitum</name>
    <dbReference type="NCBI Taxonomy" id="39692"/>
    <lineage>
        <taxon>Bacteria</taxon>
        <taxon>Bacillati</taxon>
        <taxon>Actinomycetota</taxon>
        <taxon>Actinomycetes</taxon>
        <taxon>Mycobacteriales</taxon>
        <taxon>Mycobacteriaceae</taxon>
        <taxon>Mycolicibacterium</taxon>
    </lineage>
</organism>
<name>A0ACC6MA78_MYCPF</name>
<keyword evidence="2" id="KW-1185">Reference proteome</keyword>
<dbReference type="EMBL" id="JAOXLN010000001">
    <property type="protein sequence ID" value="MDZ5083850.1"/>
    <property type="molecule type" value="Genomic_DNA"/>
</dbReference>
<dbReference type="Proteomes" id="UP001289645">
    <property type="component" value="Unassembled WGS sequence"/>
</dbReference>
<gene>
    <name evidence="1" type="ORF">OHX15_00460</name>
</gene>
<reference evidence="1 2" key="1">
    <citation type="journal article" date="2021" name="Chemosphere">
        <title>Bioballs carrying a syntrophic Rhodococcus and Mycolicibacterium consortium for simultaneous sorption and biodegradation of fuel oil in contaminated freshwater.</title>
        <authorList>
            <person name="Naloka K."/>
            <person name="Polrit D."/>
            <person name="Muangchinda C."/>
            <person name="Thoetkiattikul H."/>
            <person name="Pinyakong O."/>
        </authorList>
    </citation>
    <scope>NUCLEOTIDE SEQUENCE [LARGE SCALE GENOMIC DNA]</scope>
    <source>
        <strain evidence="1 2">J101</strain>
    </source>
</reference>
<sequence length="345" mass="35382">MAVHGKKSLFRSLAVASSVLTGAALVACSSDNAAESTSAEGGMTSVDMVLPATLGIDWAAFLVAADKFWPEMGLDVSGIGTDGSSNVVQQIVAGNADYGAASAQAVYGGALEGAPITAIAMLTHGDVAMLSVPADNSAIQTAADLQGKAIGVTSATDGAIPIVAAVMNSVGVTEWDEPIVGGGGAAVVNAFQTDQIQAYAHGGGDMAAMEMGAGMELRSIMPEEFANLPGNMMVVPDSLLEDPAKTEIAIKLASGWLQAADWIMTNQAEAVEIVCQQAPEGCTDPETASYSVDLASQGTEPIGDRWGYIDEQSTSTLLNAVYGTMEVPFGDVFTNDYIDQINSTR</sequence>
<comment type="caution">
    <text evidence="1">The sequence shown here is derived from an EMBL/GenBank/DDBJ whole genome shotgun (WGS) entry which is preliminary data.</text>
</comment>